<dbReference type="InterPro" id="IPR011009">
    <property type="entry name" value="Kinase-like_dom_sf"/>
</dbReference>
<gene>
    <name evidence="2" type="ORF">CTI12_AA623850</name>
</gene>
<dbReference type="Proteomes" id="UP000245207">
    <property type="component" value="Unassembled WGS sequence"/>
</dbReference>
<dbReference type="STRING" id="35608.A0A2U1KB10"/>
<dbReference type="GO" id="GO:0016301">
    <property type="term" value="F:kinase activity"/>
    <property type="evidence" value="ECO:0007669"/>
    <property type="project" value="UniProtKB-KW"/>
</dbReference>
<dbReference type="InterPro" id="IPR047173">
    <property type="entry name" value="STRAD_A/B-like"/>
</dbReference>
<keyword evidence="3" id="KW-1185">Reference proteome</keyword>
<organism evidence="2 3">
    <name type="scientific">Artemisia annua</name>
    <name type="common">Sweet wormwood</name>
    <dbReference type="NCBI Taxonomy" id="35608"/>
    <lineage>
        <taxon>Eukaryota</taxon>
        <taxon>Viridiplantae</taxon>
        <taxon>Streptophyta</taxon>
        <taxon>Embryophyta</taxon>
        <taxon>Tracheophyta</taxon>
        <taxon>Spermatophyta</taxon>
        <taxon>Magnoliopsida</taxon>
        <taxon>eudicotyledons</taxon>
        <taxon>Gunneridae</taxon>
        <taxon>Pentapetalae</taxon>
        <taxon>asterids</taxon>
        <taxon>campanulids</taxon>
        <taxon>Asterales</taxon>
        <taxon>Asteraceae</taxon>
        <taxon>Asteroideae</taxon>
        <taxon>Anthemideae</taxon>
        <taxon>Artemisiinae</taxon>
        <taxon>Artemisia</taxon>
    </lineage>
</organism>
<dbReference type="PANTHER" id="PTHR48014:SF23">
    <property type="entry name" value="PROTEIN KINASE DOMAIN-CONTAINING PROTEIN"/>
    <property type="match status" value="1"/>
</dbReference>
<comment type="caution">
    <text evidence="2">The sequence shown here is derived from an EMBL/GenBank/DDBJ whole genome shotgun (WGS) entry which is preliminary data.</text>
</comment>
<accession>A0A2U1KB10</accession>
<proteinExistence type="inferred from homology"/>
<sequence length="142" mass="16058">MYYIRTTQVCSKDEKFNIGNKVGSGTLWDDAYHVKAVLAILNNIALSTLKQFVPSIWMGKCLTLPPGLDYKRDKNSKMNASCLVKDPSERPAVKKLLKHYFFRQARSNDYIARRLLEGLPTIGDLSLGLSKSFSLFSLHLLC</sequence>
<evidence type="ECO:0000313" key="3">
    <source>
        <dbReference type="Proteomes" id="UP000245207"/>
    </source>
</evidence>
<evidence type="ECO:0000256" key="1">
    <source>
        <dbReference type="ARBA" id="ARBA00008874"/>
    </source>
</evidence>
<dbReference type="PANTHER" id="PTHR48014">
    <property type="entry name" value="SERINE/THREONINE-PROTEIN KINASE FRAY2"/>
    <property type="match status" value="1"/>
</dbReference>
<reference evidence="2 3" key="1">
    <citation type="journal article" date="2018" name="Mol. Plant">
        <title>The genome of Artemisia annua provides insight into the evolution of Asteraceae family and artemisinin biosynthesis.</title>
        <authorList>
            <person name="Shen Q."/>
            <person name="Zhang L."/>
            <person name="Liao Z."/>
            <person name="Wang S."/>
            <person name="Yan T."/>
            <person name="Shi P."/>
            <person name="Liu M."/>
            <person name="Fu X."/>
            <person name="Pan Q."/>
            <person name="Wang Y."/>
            <person name="Lv Z."/>
            <person name="Lu X."/>
            <person name="Zhang F."/>
            <person name="Jiang W."/>
            <person name="Ma Y."/>
            <person name="Chen M."/>
            <person name="Hao X."/>
            <person name="Li L."/>
            <person name="Tang Y."/>
            <person name="Lv G."/>
            <person name="Zhou Y."/>
            <person name="Sun X."/>
            <person name="Brodelius P.E."/>
            <person name="Rose J.K.C."/>
            <person name="Tang K."/>
        </authorList>
    </citation>
    <scope>NUCLEOTIDE SEQUENCE [LARGE SCALE GENOMIC DNA]</scope>
    <source>
        <strain evidence="3">cv. Huhao1</strain>
        <tissue evidence="2">Leaf</tissue>
    </source>
</reference>
<keyword evidence="2" id="KW-0418">Kinase</keyword>
<dbReference type="GO" id="GO:0043539">
    <property type="term" value="F:protein serine/threonine kinase activator activity"/>
    <property type="evidence" value="ECO:0007669"/>
    <property type="project" value="InterPro"/>
</dbReference>
<evidence type="ECO:0000313" key="2">
    <source>
        <dbReference type="EMBL" id="PWA33939.1"/>
    </source>
</evidence>
<keyword evidence="2" id="KW-0808">Transferase</keyword>
<protein>
    <submittedName>
        <fullName evidence="2">Protein kinase superfamily protein</fullName>
    </submittedName>
</protein>
<dbReference type="SUPFAM" id="SSF56112">
    <property type="entry name" value="Protein kinase-like (PK-like)"/>
    <property type="match status" value="1"/>
</dbReference>
<comment type="similarity">
    <text evidence="1">Belongs to the protein kinase superfamily. STE Ser/Thr protein kinase family. STE20 subfamily.</text>
</comment>
<dbReference type="EMBL" id="PKPP01024561">
    <property type="protein sequence ID" value="PWA33939.1"/>
    <property type="molecule type" value="Genomic_DNA"/>
</dbReference>
<dbReference type="OrthoDB" id="248923at2759"/>
<name>A0A2U1KB10_ARTAN</name>
<dbReference type="AlphaFoldDB" id="A0A2U1KB10"/>